<dbReference type="RefSeq" id="WP_262572821.1">
    <property type="nucleotide sequence ID" value="NZ_JAOQKJ010000002.1"/>
</dbReference>
<sequence length="288" mass="31010">MKKKGIRYIKKYTMLTIACGIFGIGVALFVDPNDLAPGGFTGLAIMINRLIPVSTGMLYLILNIPVILLGIRKFGWKFTVSTLYSILAVSLFTDLFHLMTPVTYDPLLGAVFGGALIGVGIGLVMRNGGTTGGADIVIKCLKIRIPHMKTGTLMLMLDAAIIGMSGIVFGNFNAVLYGILSSVATSVALDFVLYGGDEARLIYIISDKAEGIAEKLLEDVDIGVTFLNGSGAYHNTEKKVIMCVVKKQLAPRVEEVVENDDQGAFMIITNASEIYGEGYKSFFADKGR</sequence>
<evidence type="ECO:0000256" key="3">
    <source>
        <dbReference type="ARBA" id="ARBA00022692"/>
    </source>
</evidence>
<dbReference type="Pfam" id="PF02588">
    <property type="entry name" value="YitT_membrane"/>
    <property type="match status" value="1"/>
</dbReference>
<dbReference type="Pfam" id="PF10035">
    <property type="entry name" value="DUF2179"/>
    <property type="match status" value="1"/>
</dbReference>
<evidence type="ECO:0000256" key="5">
    <source>
        <dbReference type="ARBA" id="ARBA00023136"/>
    </source>
</evidence>
<dbReference type="InterPro" id="IPR051461">
    <property type="entry name" value="UPF0750_membrane"/>
</dbReference>
<feature type="transmembrane region" description="Helical" evidence="6">
    <location>
        <begin position="12"/>
        <end position="30"/>
    </location>
</feature>
<keyword evidence="9" id="KW-1185">Reference proteome</keyword>
<name>A0ABT2SZ35_9FIRM</name>
<proteinExistence type="predicted"/>
<dbReference type="PANTHER" id="PTHR33545">
    <property type="entry name" value="UPF0750 MEMBRANE PROTEIN YITT-RELATED"/>
    <property type="match status" value="1"/>
</dbReference>
<dbReference type="InterPro" id="IPR019264">
    <property type="entry name" value="DUF2179"/>
</dbReference>
<evidence type="ECO:0000256" key="6">
    <source>
        <dbReference type="SAM" id="Phobius"/>
    </source>
</evidence>
<evidence type="ECO:0000256" key="4">
    <source>
        <dbReference type="ARBA" id="ARBA00022989"/>
    </source>
</evidence>
<dbReference type="CDD" id="cd16380">
    <property type="entry name" value="YitT_C"/>
    <property type="match status" value="1"/>
</dbReference>
<accession>A0ABT2SZ35</accession>
<comment type="caution">
    <text evidence="8">The sequence shown here is derived from an EMBL/GenBank/DDBJ whole genome shotgun (WGS) entry which is preliminary data.</text>
</comment>
<gene>
    <name evidence="8" type="ORF">OCV77_01900</name>
</gene>
<evidence type="ECO:0000313" key="9">
    <source>
        <dbReference type="Proteomes" id="UP001652432"/>
    </source>
</evidence>
<evidence type="ECO:0000259" key="7">
    <source>
        <dbReference type="Pfam" id="PF10035"/>
    </source>
</evidence>
<dbReference type="PIRSF" id="PIRSF006483">
    <property type="entry name" value="Membrane_protein_YitT"/>
    <property type="match status" value="1"/>
</dbReference>
<dbReference type="Proteomes" id="UP001652432">
    <property type="component" value="Unassembled WGS sequence"/>
</dbReference>
<feature type="domain" description="DUF2179" evidence="7">
    <location>
        <begin position="223"/>
        <end position="276"/>
    </location>
</feature>
<feature type="transmembrane region" description="Helical" evidence="6">
    <location>
        <begin position="106"/>
        <end position="125"/>
    </location>
</feature>
<feature type="transmembrane region" description="Helical" evidence="6">
    <location>
        <begin position="50"/>
        <end position="71"/>
    </location>
</feature>
<keyword evidence="2" id="KW-1003">Cell membrane</keyword>
<evidence type="ECO:0000256" key="1">
    <source>
        <dbReference type="ARBA" id="ARBA00004651"/>
    </source>
</evidence>
<evidence type="ECO:0000256" key="2">
    <source>
        <dbReference type="ARBA" id="ARBA00022475"/>
    </source>
</evidence>
<feature type="transmembrane region" description="Helical" evidence="6">
    <location>
        <begin position="175"/>
        <end position="194"/>
    </location>
</feature>
<keyword evidence="3 6" id="KW-0812">Transmembrane</keyword>
<dbReference type="Gene3D" id="3.30.70.120">
    <property type="match status" value="1"/>
</dbReference>
<dbReference type="PANTHER" id="PTHR33545:SF5">
    <property type="entry name" value="UPF0750 MEMBRANE PROTEIN YITT"/>
    <property type="match status" value="1"/>
</dbReference>
<organism evidence="8 9">
    <name type="scientific">Suilimivivens aceti</name>
    <dbReference type="NCBI Taxonomy" id="2981774"/>
    <lineage>
        <taxon>Bacteria</taxon>
        <taxon>Bacillati</taxon>
        <taxon>Bacillota</taxon>
        <taxon>Clostridia</taxon>
        <taxon>Lachnospirales</taxon>
        <taxon>Lachnospiraceae</taxon>
        <taxon>Suilimivivens</taxon>
    </lineage>
</organism>
<evidence type="ECO:0000313" key="8">
    <source>
        <dbReference type="EMBL" id="MCU6743265.1"/>
    </source>
</evidence>
<keyword evidence="5 6" id="KW-0472">Membrane</keyword>
<comment type="subcellular location">
    <subcellularLocation>
        <location evidence="1">Cell membrane</location>
        <topology evidence="1">Multi-pass membrane protein</topology>
    </subcellularLocation>
</comment>
<dbReference type="InterPro" id="IPR015867">
    <property type="entry name" value="N-reg_PII/ATP_PRibTrfase_C"/>
</dbReference>
<dbReference type="EMBL" id="JAOQKJ010000002">
    <property type="protein sequence ID" value="MCU6743265.1"/>
    <property type="molecule type" value="Genomic_DNA"/>
</dbReference>
<dbReference type="InterPro" id="IPR003740">
    <property type="entry name" value="YitT"/>
</dbReference>
<reference evidence="8 9" key="1">
    <citation type="journal article" date="2021" name="ISME Commun">
        <title>Automated analysis of genomic sequences facilitates high-throughput and comprehensive description of bacteria.</title>
        <authorList>
            <person name="Hitch T.C.A."/>
        </authorList>
    </citation>
    <scope>NUCLEOTIDE SEQUENCE [LARGE SCALE GENOMIC DNA]</scope>
    <source>
        <strain evidence="8 9">Sanger_18</strain>
    </source>
</reference>
<protein>
    <submittedName>
        <fullName evidence="8">YitT family protein</fullName>
    </submittedName>
</protein>
<keyword evidence="4 6" id="KW-1133">Transmembrane helix</keyword>
<feature type="transmembrane region" description="Helical" evidence="6">
    <location>
        <begin position="151"/>
        <end position="169"/>
    </location>
</feature>